<comment type="caution">
    <text evidence="2">The sequence shown here is derived from an EMBL/GenBank/DDBJ whole genome shotgun (WGS) entry which is preliminary data.</text>
</comment>
<accession>A0AAE5WG31</accession>
<evidence type="ECO:0000313" key="4">
    <source>
        <dbReference type="Proteomes" id="UP001347884"/>
    </source>
</evidence>
<dbReference type="GO" id="GO:0006974">
    <property type="term" value="P:DNA damage response"/>
    <property type="evidence" value="ECO:0007669"/>
    <property type="project" value="TreeGrafter"/>
</dbReference>
<dbReference type="RefSeq" id="WP_110479642.1">
    <property type="nucleotide sequence ID" value="NZ_CP081939.1"/>
</dbReference>
<reference evidence="1 4" key="2">
    <citation type="journal article" date="2022" name="Front. Microbiol.">
        <title>Commensal bacteria contribute to the growth of multidrug-resistant Avibacterium paragallinarum in chickens.</title>
        <authorList>
            <person name="Zhu J."/>
            <person name="Chen Y."/>
            <person name="Wu Y."/>
            <person name="Wang Y."/>
            <person name="Zhu K."/>
        </authorList>
    </citation>
    <scope>NUCLEOTIDE SEQUENCE [LARGE SCALE GENOMIC DNA]</scope>
    <source>
        <strain evidence="1 4">AV25</strain>
    </source>
</reference>
<sequence length="291" mass="34393">MTTEFSFPSFAQLYPNEKRRLKRLREALRYEGRTLLYRKQCQQLVAFLNTNPLWAEFFNQNLYRTNSLLYAYCDKTFNAEQRLNAISQHFLLAEEKWGVDFCQKLVTQKSVVLSQLTEQLSLQLNLNQIDPLEGFFSLNIYDNESQRSVYDASFSFLSPNQILIASIQGPKGEVAQDLVRTATKQLHGIRPMFMIVNAFKMLATQSDCELIGIAHKRQAKYRWNDSKRLIFNYDEFWQENNGTLNAKGYWQLPLSIERKPLEEIQSKKRSMYRKRYEMLDQLEAELAKRFE</sequence>
<dbReference type="AlphaFoldDB" id="A0AAE5WG31"/>
<evidence type="ECO:0000313" key="1">
    <source>
        <dbReference type="EMBL" id="MEE6041077.1"/>
    </source>
</evidence>
<organism evidence="2 3">
    <name type="scientific">Avibacterium paragallinarum</name>
    <name type="common">Haemophilus gallinarum</name>
    <dbReference type="NCBI Taxonomy" id="728"/>
    <lineage>
        <taxon>Bacteria</taxon>
        <taxon>Pseudomonadati</taxon>
        <taxon>Pseudomonadota</taxon>
        <taxon>Gammaproteobacteria</taxon>
        <taxon>Pasteurellales</taxon>
        <taxon>Pasteurellaceae</taxon>
        <taxon>Avibacterium</taxon>
    </lineage>
</organism>
<dbReference type="PANTHER" id="PTHR38785:SF1">
    <property type="entry name" value="HOMOLOG OF VIRK"/>
    <property type="match status" value="1"/>
</dbReference>
<proteinExistence type="predicted"/>
<dbReference type="Proteomes" id="UP001347884">
    <property type="component" value="Unassembled WGS sequence"/>
</dbReference>
<dbReference type="Proteomes" id="UP000247594">
    <property type="component" value="Unassembled WGS sequence"/>
</dbReference>
<dbReference type="PANTHER" id="PTHR38785">
    <property type="entry name" value="HOMOLOG OF VIRK"/>
    <property type="match status" value="1"/>
</dbReference>
<reference evidence="2 3" key="1">
    <citation type="submission" date="2018-06" db="EMBL/GenBank/DDBJ databases">
        <authorList>
            <person name="Teymurazov M."/>
            <person name="Kislichkina A."/>
            <person name="Abaymova A."/>
            <person name="Mukhina T."/>
            <person name="Mayskaya N."/>
            <person name="Svetoch E."/>
            <person name="Bogun A."/>
        </authorList>
    </citation>
    <scope>NUCLEOTIDE SEQUENCE [LARGE SCALE GENOMIC DNA]</scope>
    <source>
        <strain evidence="2 3">SCPM-O-B-8406</strain>
    </source>
</reference>
<protein>
    <submittedName>
        <fullName evidence="2">DUF535 domain-containing protein</fullName>
    </submittedName>
    <submittedName>
        <fullName evidence="1">VirK/YbjX family protein</fullName>
    </submittedName>
</protein>
<gene>
    <name evidence="2" type="ORF">DM482_09075</name>
    <name evidence="1" type="ORF">M5S13_04120</name>
</gene>
<reference evidence="1" key="3">
    <citation type="submission" date="2022-05" db="EMBL/GenBank/DDBJ databases">
        <authorList>
            <person name="Chen Y."/>
            <person name="Zhu J."/>
            <person name="Zhu K."/>
        </authorList>
    </citation>
    <scope>NUCLEOTIDE SEQUENCE</scope>
    <source>
        <strain evidence="1">AV25</strain>
    </source>
</reference>
<name>A0AAE5WG31_AVIPA</name>
<keyword evidence="4" id="KW-1185">Reference proteome</keyword>
<dbReference type="EMBL" id="QJPJ01000015">
    <property type="protein sequence ID" value="PXZ38513.1"/>
    <property type="molecule type" value="Genomic_DNA"/>
</dbReference>
<evidence type="ECO:0000313" key="2">
    <source>
        <dbReference type="EMBL" id="PXZ38513.1"/>
    </source>
</evidence>
<dbReference type="Pfam" id="PF04393">
    <property type="entry name" value="DUF535"/>
    <property type="match status" value="1"/>
</dbReference>
<evidence type="ECO:0000313" key="3">
    <source>
        <dbReference type="Proteomes" id="UP000247594"/>
    </source>
</evidence>
<dbReference type="InterPro" id="IPR007488">
    <property type="entry name" value="DUF535"/>
</dbReference>
<dbReference type="EMBL" id="JAMDKF010000006">
    <property type="protein sequence ID" value="MEE6041077.1"/>
    <property type="molecule type" value="Genomic_DNA"/>
</dbReference>